<feature type="chain" id="PRO_5045959661" description="Lipoprotein" evidence="1">
    <location>
        <begin position="31"/>
        <end position="126"/>
    </location>
</feature>
<evidence type="ECO:0000313" key="3">
    <source>
        <dbReference type="Proteomes" id="UP001241472"/>
    </source>
</evidence>
<keyword evidence="1" id="KW-0732">Signal</keyword>
<dbReference type="Proteomes" id="UP001241472">
    <property type="component" value="Unassembled WGS sequence"/>
</dbReference>
<evidence type="ECO:0000256" key="1">
    <source>
        <dbReference type="SAM" id="SignalP"/>
    </source>
</evidence>
<sequence>MMFARHFALRSAGACALVLLLAGCSSEPSASDITDALNRAIEMETQQLNQLSGAFGGGAMKNPMTGMMPTEVTDLEKVSCEESGKKAYICNVRYTMVGGMFGKAGQTMAVPLRVMQTDDGWMASAR</sequence>
<evidence type="ECO:0008006" key="4">
    <source>
        <dbReference type="Google" id="ProtNLM"/>
    </source>
</evidence>
<name>A0ABT9PNU6_9HYPH</name>
<protein>
    <recommendedName>
        <fullName evidence="4">Lipoprotein</fullName>
    </recommendedName>
</protein>
<dbReference type="PROSITE" id="PS51257">
    <property type="entry name" value="PROKAR_LIPOPROTEIN"/>
    <property type="match status" value="1"/>
</dbReference>
<organism evidence="2 3">
    <name type="scientific">Neorhizobium huautlense</name>
    <dbReference type="NCBI Taxonomy" id="67774"/>
    <lineage>
        <taxon>Bacteria</taxon>
        <taxon>Pseudomonadati</taxon>
        <taxon>Pseudomonadota</taxon>
        <taxon>Alphaproteobacteria</taxon>
        <taxon>Hyphomicrobiales</taxon>
        <taxon>Rhizobiaceae</taxon>
        <taxon>Rhizobium/Agrobacterium group</taxon>
        <taxon>Neorhizobium</taxon>
    </lineage>
</organism>
<dbReference type="RefSeq" id="WP_306831451.1">
    <property type="nucleotide sequence ID" value="NZ_JAUSRF010000002.1"/>
</dbReference>
<comment type="caution">
    <text evidence="2">The sequence shown here is derived from an EMBL/GenBank/DDBJ whole genome shotgun (WGS) entry which is preliminary data.</text>
</comment>
<gene>
    <name evidence="2" type="ORF">J2T09_000868</name>
</gene>
<accession>A0ABT9PNU6</accession>
<evidence type="ECO:0000313" key="2">
    <source>
        <dbReference type="EMBL" id="MDP9836126.1"/>
    </source>
</evidence>
<reference evidence="2 3" key="1">
    <citation type="submission" date="2023-07" db="EMBL/GenBank/DDBJ databases">
        <title>Sorghum-associated microbial communities from plants grown in Nebraska, USA.</title>
        <authorList>
            <person name="Schachtman D."/>
        </authorList>
    </citation>
    <scope>NUCLEOTIDE SEQUENCE [LARGE SCALE GENOMIC DNA]</scope>
    <source>
        <strain evidence="2 3">DS1307</strain>
    </source>
</reference>
<proteinExistence type="predicted"/>
<keyword evidence="3" id="KW-1185">Reference proteome</keyword>
<feature type="signal peptide" evidence="1">
    <location>
        <begin position="1"/>
        <end position="30"/>
    </location>
</feature>
<dbReference type="EMBL" id="JAUSRF010000002">
    <property type="protein sequence ID" value="MDP9836126.1"/>
    <property type="molecule type" value="Genomic_DNA"/>
</dbReference>